<feature type="domain" description="TNase-like" evidence="2">
    <location>
        <begin position="185"/>
        <end position="352"/>
    </location>
</feature>
<dbReference type="AlphaFoldDB" id="A0A921QFB5"/>
<protein>
    <recommendedName>
        <fullName evidence="2">TNase-like domain-containing protein</fullName>
    </recommendedName>
</protein>
<gene>
    <name evidence="3" type="ORF">BDA96_08G009800</name>
</gene>
<dbReference type="Gene3D" id="2.40.50.90">
    <property type="match status" value="1"/>
</dbReference>
<evidence type="ECO:0000256" key="1">
    <source>
        <dbReference type="SAM" id="MobiDB-lite"/>
    </source>
</evidence>
<evidence type="ECO:0000313" key="3">
    <source>
        <dbReference type="EMBL" id="KAG0519712.1"/>
    </source>
</evidence>
<dbReference type="PROSITE" id="PS50830">
    <property type="entry name" value="TNASE_3"/>
    <property type="match status" value="1"/>
</dbReference>
<name>A0A921QFB5_SORBI</name>
<dbReference type="InterPro" id="IPR035437">
    <property type="entry name" value="SNase_OB-fold_sf"/>
</dbReference>
<dbReference type="PANTHER" id="PTHR12302:SF17">
    <property type="entry name" value="STAPHYLOCOCCAL-LIKE NUCLEASE CAN3-RELATED"/>
    <property type="match status" value="1"/>
</dbReference>
<comment type="caution">
    <text evidence="3">The sequence shown here is derived from an EMBL/GenBank/DDBJ whole genome shotgun (WGS) entry which is preliminary data.</text>
</comment>
<feature type="region of interest" description="Disordered" evidence="1">
    <location>
        <begin position="349"/>
        <end position="377"/>
    </location>
</feature>
<dbReference type="Proteomes" id="UP000807115">
    <property type="component" value="Chromosome 8"/>
</dbReference>
<reference evidence="3" key="1">
    <citation type="journal article" date="2019" name="BMC Genomics">
        <title>A new reference genome for Sorghum bicolor reveals high levels of sequence similarity between sweet and grain genotypes: implications for the genetics of sugar metabolism.</title>
        <authorList>
            <person name="Cooper E.A."/>
            <person name="Brenton Z.W."/>
            <person name="Flinn B.S."/>
            <person name="Jenkins J."/>
            <person name="Shu S."/>
            <person name="Flowers D."/>
            <person name="Luo F."/>
            <person name="Wang Y."/>
            <person name="Xia P."/>
            <person name="Barry K."/>
            <person name="Daum C."/>
            <person name="Lipzen A."/>
            <person name="Yoshinaga Y."/>
            <person name="Schmutz J."/>
            <person name="Saski C."/>
            <person name="Vermerris W."/>
            <person name="Kresovich S."/>
        </authorList>
    </citation>
    <scope>NUCLEOTIDE SEQUENCE</scope>
</reference>
<dbReference type="InterPro" id="IPR016071">
    <property type="entry name" value="Staphylococal_nuclease_OB-fold"/>
</dbReference>
<dbReference type="SMART" id="SM00318">
    <property type="entry name" value="SNc"/>
    <property type="match status" value="1"/>
</dbReference>
<organism evidence="3 4">
    <name type="scientific">Sorghum bicolor</name>
    <name type="common">Sorghum</name>
    <name type="synonym">Sorghum vulgare</name>
    <dbReference type="NCBI Taxonomy" id="4558"/>
    <lineage>
        <taxon>Eukaryota</taxon>
        <taxon>Viridiplantae</taxon>
        <taxon>Streptophyta</taxon>
        <taxon>Embryophyta</taxon>
        <taxon>Tracheophyta</taxon>
        <taxon>Spermatophyta</taxon>
        <taxon>Magnoliopsida</taxon>
        <taxon>Liliopsida</taxon>
        <taxon>Poales</taxon>
        <taxon>Poaceae</taxon>
        <taxon>PACMAD clade</taxon>
        <taxon>Panicoideae</taxon>
        <taxon>Andropogonodae</taxon>
        <taxon>Andropogoneae</taxon>
        <taxon>Sorghinae</taxon>
        <taxon>Sorghum</taxon>
    </lineage>
</organism>
<dbReference type="PANTHER" id="PTHR12302">
    <property type="entry name" value="EBNA2 BINDING PROTEIN P100"/>
    <property type="match status" value="1"/>
</dbReference>
<dbReference type="SUPFAM" id="SSF50199">
    <property type="entry name" value="Staphylococcal nuclease"/>
    <property type="match status" value="1"/>
</dbReference>
<dbReference type="Pfam" id="PF00565">
    <property type="entry name" value="SNase"/>
    <property type="match status" value="1"/>
</dbReference>
<sequence>MGNIIRCLTGRDHGHGDDDGYYPYYRAASTASRPRYELQAGGWEDDDEPAAAFWPRQQSLGPIHGGVSVTPAATAASLAQDLQLNMESTSMIPEGFKRHVTSSKKAQTNWYKDMAEAYKDMKTPQKTQAETALTRIQRADLEDIFSFHNLPTASLPLPDSNHHRTPPPEDVQFVLNTLPVHNKCIGDGDGFTAYVDTADPTESADVPREVHEMVIAITQARTDRDYQTANALQRSLDKAGYKVIDILGEEILARKYRIRMRGIDAPELKMPYGMEAKKELIKLIGGKSVTIYVYEQDQFGRYVGDIYCDNMFIQEQMLKCGHVHHFKKYDKRPEFENWQKEAKSTGLGLWASKKPPQKPWDWRRNKRHARHSAIPVY</sequence>
<evidence type="ECO:0000313" key="4">
    <source>
        <dbReference type="Proteomes" id="UP000807115"/>
    </source>
</evidence>
<proteinExistence type="predicted"/>
<dbReference type="EMBL" id="CM027687">
    <property type="protein sequence ID" value="KAG0519712.1"/>
    <property type="molecule type" value="Genomic_DNA"/>
</dbReference>
<reference evidence="3" key="2">
    <citation type="submission" date="2020-10" db="EMBL/GenBank/DDBJ databases">
        <authorList>
            <person name="Cooper E.A."/>
            <person name="Brenton Z.W."/>
            <person name="Flinn B.S."/>
            <person name="Jenkins J."/>
            <person name="Shu S."/>
            <person name="Flowers D."/>
            <person name="Luo F."/>
            <person name="Wang Y."/>
            <person name="Xia P."/>
            <person name="Barry K."/>
            <person name="Daum C."/>
            <person name="Lipzen A."/>
            <person name="Yoshinaga Y."/>
            <person name="Schmutz J."/>
            <person name="Saski C."/>
            <person name="Vermerris W."/>
            <person name="Kresovich S."/>
        </authorList>
    </citation>
    <scope>NUCLEOTIDE SEQUENCE</scope>
</reference>
<accession>A0A921QFB5</accession>
<evidence type="ECO:0000259" key="2">
    <source>
        <dbReference type="PROSITE" id="PS50830"/>
    </source>
</evidence>